<sequence length="287" mass="32290">MSLSETSFCRFADLLDRRVGMKLAAEKSYLLGARLGPLLQREGMNSLDELAAALGKGSLRLEAEVAEAMLNNETFFFRDRVPFDQFRATLLPRLMAARAAQRRLRIWSAACSTGQEPYSLAMILAEEASKLAGWSIEIVATDISRHALSRAEAGAYSQFEVQRGLDTPRLVKYFSKEGDRWRLSDDIRRRVRFERANLTEPLRFTDQFDLIFARNVLMYFKPERKTEALKRLRASLRADGALLLGAAETIFGNKDLFAPDPSAVGYYRPAAVFSSAARNEGRMATQS</sequence>
<gene>
    <name evidence="7" type="ORF">KCN53_06745</name>
</gene>
<dbReference type="InterPro" id="IPR036804">
    <property type="entry name" value="CheR_N_sf"/>
</dbReference>
<dbReference type="SUPFAM" id="SSF47757">
    <property type="entry name" value="Chemotaxis receptor methyltransferase CheR, N-terminal domain"/>
    <property type="match status" value="1"/>
</dbReference>
<evidence type="ECO:0000256" key="2">
    <source>
        <dbReference type="ARBA" id="ARBA00012534"/>
    </source>
</evidence>
<keyword evidence="8" id="KW-1185">Reference proteome</keyword>
<dbReference type="PRINTS" id="PR00996">
    <property type="entry name" value="CHERMTFRASE"/>
</dbReference>
<dbReference type="SMART" id="SM00138">
    <property type="entry name" value="MeTrc"/>
    <property type="match status" value="1"/>
</dbReference>
<evidence type="ECO:0000313" key="8">
    <source>
        <dbReference type="Proteomes" id="UP000824621"/>
    </source>
</evidence>
<dbReference type="InterPro" id="IPR050903">
    <property type="entry name" value="Bact_Chemotaxis_MeTrfase"/>
</dbReference>
<dbReference type="RefSeq" id="WP_207790580.1">
    <property type="nucleotide sequence ID" value="NZ_JAGSGB010000001.1"/>
</dbReference>
<organism evidence="7 8">
    <name type="scientific">Pacificimonas aurantium</name>
    <dbReference type="NCBI Taxonomy" id="1250540"/>
    <lineage>
        <taxon>Bacteria</taxon>
        <taxon>Pseudomonadati</taxon>
        <taxon>Pseudomonadota</taxon>
        <taxon>Alphaproteobacteria</taxon>
        <taxon>Sphingomonadales</taxon>
        <taxon>Sphingosinicellaceae</taxon>
        <taxon>Pacificimonas</taxon>
    </lineage>
</organism>
<dbReference type="InterPro" id="IPR022642">
    <property type="entry name" value="CheR_C"/>
</dbReference>
<evidence type="ECO:0000259" key="6">
    <source>
        <dbReference type="PROSITE" id="PS50123"/>
    </source>
</evidence>
<dbReference type="EMBL" id="JAGSGB010000001">
    <property type="protein sequence ID" value="MBZ6378331.1"/>
    <property type="molecule type" value="Genomic_DNA"/>
</dbReference>
<evidence type="ECO:0000313" key="7">
    <source>
        <dbReference type="EMBL" id="MBZ6378331.1"/>
    </source>
</evidence>
<dbReference type="PANTHER" id="PTHR24422">
    <property type="entry name" value="CHEMOTAXIS PROTEIN METHYLTRANSFERASE"/>
    <property type="match status" value="1"/>
</dbReference>
<dbReference type="InterPro" id="IPR029063">
    <property type="entry name" value="SAM-dependent_MTases_sf"/>
</dbReference>
<dbReference type="PROSITE" id="PS50123">
    <property type="entry name" value="CHER"/>
    <property type="match status" value="1"/>
</dbReference>
<dbReference type="PANTHER" id="PTHR24422:SF21">
    <property type="entry name" value="CHEMOTAXIS PROTEIN METHYLTRANSFERASE 1"/>
    <property type="match status" value="1"/>
</dbReference>
<keyword evidence="4" id="KW-0808">Transferase</keyword>
<name>A0ABS7WIX8_9SPHN</name>
<dbReference type="SUPFAM" id="SSF53335">
    <property type="entry name" value="S-adenosyl-L-methionine-dependent methyltransferases"/>
    <property type="match status" value="1"/>
</dbReference>
<comment type="catalytic activity">
    <reaction evidence="1">
        <text>L-glutamyl-[protein] + S-adenosyl-L-methionine = [protein]-L-glutamate 5-O-methyl ester + S-adenosyl-L-homocysteine</text>
        <dbReference type="Rhea" id="RHEA:24452"/>
        <dbReference type="Rhea" id="RHEA-COMP:10208"/>
        <dbReference type="Rhea" id="RHEA-COMP:10311"/>
        <dbReference type="ChEBI" id="CHEBI:29973"/>
        <dbReference type="ChEBI" id="CHEBI:57856"/>
        <dbReference type="ChEBI" id="CHEBI:59789"/>
        <dbReference type="ChEBI" id="CHEBI:82795"/>
        <dbReference type="EC" id="2.1.1.80"/>
    </reaction>
</comment>
<accession>A0ABS7WIX8</accession>
<dbReference type="Gene3D" id="1.10.155.10">
    <property type="entry name" value="Chemotaxis receptor methyltransferase CheR, N-terminal domain"/>
    <property type="match status" value="1"/>
</dbReference>
<feature type="domain" description="CheR-type methyltransferase" evidence="6">
    <location>
        <begin position="1"/>
        <end position="257"/>
    </location>
</feature>
<dbReference type="Pfam" id="PF01739">
    <property type="entry name" value="CheR"/>
    <property type="match status" value="1"/>
</dbReference>
<proteinExistence type="predicted"/>
<keyword evidence="5" id="KW-0949">S-adenosyl-L-methionine</keyword>
<comment type="caution">
    <text evidence="7">The sequence shown here is derived from an EMBL/GenBank/DDBJ whole genome shotgun (WGS) entry which is preliminary data.</text>
</comment>
<dbReference type="EC" id="2.1.1.80" evidence="2"/>
<evidence type="ECO:0000256" key="5">
    <source>
        <dbReference type="ARBA" id="ARBA00022691"/>
    </source>
</evidence>
<protein>
    <recommendedName>
        <fullName evidence="2">protein-glutamate O-methyltransferase</fullName>
        <ecNumber evidence="2">2.1.1.80</ecNumber>
    </recommendedName>
</protein>
<evidence type="ECO:0000256" key="4">
    <source>
        <dbReference type="ARBA" id="ARBA00022679"/>
    </source>
</evidence>
<reference evidence="7 8" key="1">
    <citation type="submission" date="2021-04" db="EMBL/GenBank/DDBJ databases">
        <authorList>
            <person name="Pira H."/>
            <person name="Risdian C."/>
            <person name="Wink J."/>
        </authorList>
    </citation>
    <scope>NUCLEOTIDE SEQUENCE [LARGE SCALE GENOMIC DNA]</scope>
    <source>
        <strain evidence="7 8">DSM 107782</strain>
    </source>
</reference>
<evidence type="ECO:0000256" key="3">
    <source>
        <dbReference type="ARBA" id="ARBA00022603"/>
    </source>
</evidence>
<dbReference type="InterPro" id="IPR022641">
    <property type="entry name" value="CheR_N"/>
</dbReference>
<evidence type="ECO:0000256" key="1">
    <source>
        <dbReference type="ARBA" id="ARBA00001541"/>
    </source>
</evidence>
<dbReference type="InterPro" id="IPR000780">
    <property type="entry name" value="CheR_MeTrfase"/>
</dbReference>
<dbReference type="Proteomes" id="UP000824621">
    <property type="component" value="Unassembled WGS sequence"/>
</dbReference>
<dbReference type="Pfam" id="PF03705">
    <property type="entry name" value="CheR_N"/>
    <property type="match status" value="1"/>
</dbReference>
<dbReference type="Gene3D" id="3.40.50.150">
    <property type="entry name" value="Vaccinia Virus protein VP39"/>
    <property type="match status" value="1"/>
</dbReference>
<keyword evidence="3" id="KW-0489">Methyltransferase</keyword>